<evidence type="ECO:0000256" key="4">
    <source>
        <dbReference type="ARBA" id="ARBA00022833"/>
    </source>
</evidence>
<dbReference type="EMBL" id="CT868141">
    <property type="protein sequence ID" value="CAK73009.1"/>
    <property type="molecule type" value="Genomic_DNA"/>
</dbReference>
<dbReference type="PANTHER" id="PTHR12547">
    <property type="entry name" value="CCCH ZINC FINGER/TIS11-RELATED"/>
    <property type="match status" value="1"/>
</dbReference>
<dbReference type="KEGG" id="ptm:GSPATT00009357001"/>
<dbReference type="PROSITE" id="PS50103">
    <property type="entry name" value="ZF_C3H1"/>
    <property type="match status" value="2"/>
</dbReference>
<evidence type="ECO:0000313" key="8">
    <source>
        <dbReference type="Proteomes" id="UP000000600"/>
    </source>
</evidence>
<dbReference type="OrthoDB" id="415459at2759"/>
<evidence type="ECO:0000256" key="2">
    <source>
        <dbReference type="ARBA" id="ARBA00022737"/>
    </source>
</evidence>
<dbReference type="GO" id="GO:0010468">
    <property type="term" value="P:regulation of gene expression"/>
    <property type="evidence" value="ECO:0007669"/>
    <property type="project" value="UniProtKB-ARBA"/>
</dbReference>
<sequence>MSYPFGNQYSAGMPNAKYKTTLCRHYQATRQCAIGVKCQFAHGQEEMRSINGNFTILSLQDPIPSALITVLAVPPQYQEIMKPMMAQQPAFKIPCKYHAQNYCKNGQNCQYSHDVDIQQPMIPNMINPYQPQYSQVDMRQEIKQEDPMTTVFIIILQTMEQIFSKDDIIQKLKIAQDQVKCGNLAVGSECIKAIMTDPERTDDEIEQYTTIYHNACYYYNQLQQG</sequence>
<keyword evidence="1 5" id="KW-0479">Metal-binding</keyword>
<feature type="domain" description="C3H1-type" evidence="6">
    <location>
        <begin position="17"/>
        <end position="45"/>
    </location>
</feature>
<dbReference type="Pfam" id="PF18044">
    <property type="entry name" value="zf-CCCH_4"/>
    <property type="match status" value="1"/>
</dbReference>
<reference evidence="7 8" key="1">
    <citation type="journal article" date="2006" name="Nature">
        <title>Global trends of whole-genome duplications revealed by the ciliate Paramecium tetraurelia.</title>
        <authorList>
            <consortium name="Genoscope"/>
            <person name="Aury J.-M."/>
            <person name="Jaillon O."/>
            <person name="Duret L."/>
            <person name="Noel B."/>
            <person name="Jubin C."/>
            <person name="Porcel B.M."/>
            <person name="Segurens B."/>
            <person name="Daubin V."/>
            <person name="Anthouard V."/>
            <person name="Aiach N."/>
            <person name="Arnaiz O."/>
            <person name="Billaut A."/>
            <person name="Beisson J."/>
            <person name="Blanc I."/>
            <person name="Bouhouche K."/>
            <person name="Camara F."/>
            <person name="Duharcourt S."/>
            <person name="Guigo R."/>
            <person name="Gogendeau D."/>
            <person name="Katinka M."/>
            <person name="Keller A.-M."/>
            <person name="Kissmehl R."/>
            <person name="Klotz C."/>
            <person name="Koll F."/>
            <person name="Le Moue A."/>
            <person name="Lepere C."/>
            <person name="Malinsky S."/>
            <person name="Nowacki M."/>
            <person name="Nowak J.K."/>
            <person name="Plattner H."/>
            <person name="Poulain J."/>
            <person name="Ruiz F."/>
            <person name="Serrano V."/>
            <person name="Zagulski M."/>
            <person name="Dessen P."/>
            <person name="Betermier M."/>
            <person name="Weissenbach J."/>
            <person name="Scarpelli C."/>
            <person name="Schachter V."/>
            <person name="Sperling L."/>
            <person name="Meyer E."/>
            <person name="Cohen J."/>
            <person name="Wincker P."/>
        </authorList>
    </citation>
    <scope>NUCLEOTIDE SEQUENCE [LARGE SCALE GENOMIC DNA]</scope>
    <source>
        <strain evidence="7 8">Stock d4-2</strain>
    </source>
</reference>
<dbReference type="HOGENOM" id="CLU_1158299_0_0_1"/>
<dbReference type="Pfam" id="PF00642">
    <property type="entry name" value="zf-CCCH"/>
    <property type="match status" value="1"/>
</dbReference>
<dbReference type="GO" id="GO:0051252">
    <property type="term" value="P:regulation of RNA metabolic process"/>
    <property type="evidence" value="ECO:0007669"/>
    <property type="project" value="UniProtKB-ARBA"/>
</dbReference>
<dbReference type="RefSeq" id="XP_001440406.1">
    <property type="nucleotide sequence ID" value="XM_001440369.2"/>
</dbReference>
<evidence type="ECO:0000256" key="5">
    <source>
        <dbReference type="PROSITE-ProRule" id="PRU00723"/>
    </source>
</evidence>
<dbReference type="AlphaFoldDB" id="A0CQE2"/>
<keyword evidence="2" id="KW-0677">Repeat</keyword>
<feature type="zinc finger region" description="C3H1-type" evidence="5">
    <location>
        <begin position="89"/>
        <end position="116"/>
    </location>
</feature>
<dbReference type="GO" id="GO:0003729">
    <property type="term" value="F:mRNA binding"/>
    <property type="evidence" value="ECO:0007669"/>
    <property type="project" value="InterPro"/>
</dbReference>
<dbReference type="InParanoid" id="A0CQE2"/>
<accession>A0CQE2</accession>
<gene>
    <name evidence="7" type="ORF">GSPATT00009357001</name>
</gene>
<evidence type="ECO:0000313" key="7">
    <source>
        <dbReference type="EMBL" id="CAK73009.1"/>
    </source>
</evidence>
<dbReference type="SUPFAM" id="SSF90229">
    <property type="entry name" value="CCCH zinc finger"/>
    <property type="match status" value="2"/>
</dbReference>
<name>A0CQE2_PARTE</name>
<organism evidence="7 8">
    <name type="scientific">Paramecium tetraurelia</name>
    <dbReference type="NCBI Taxonomy" id="5888"/>
    <lineage>
        <taxon>Eukaryota</taxon>
        <taxon>Sar</taxon>
        <taxon>Alveolata</taxon>
        <taxon>Ciliophora</taxon>
        <taxon>Intramacronucleata</taxon>
        <taxon>Oligohymenophorea</taxon>
        <taxon>Peniculida</taxon>
        <taxon>Parameciidae</taxon>
        <taxon>Paramecium</taxon>
    </lineage>
</organism>
<evidence type="ECO:0000256" key="3">
    <source>
        <dbReference type="ARBA" id="ARBA00022771"/>
    </source>
</evidence>
<feature type="domain" description="C3H1-type" evidence="6">
    <location>
        <begin position="89"/>
        <end position="116"/>
    </location>
</feature>
<dbReference type="OMA" id="MIPNMIN"/>
<feature type="zinc finger region" description="C3H1-type" evidence="5">
    <location>
        <begin position="17"/>
        <end position="45"/>
    </location>
</feature>
<dbReference type="Proteomes" id="UP000000600">
    <property type="component" value="Unassembled WGS sequence"/>
</dbReference>
<dbReference type="InterPro" id="IPR036855">
    <property type="entry name" value="Znf_CCCH_sf"/>
</dbReference>
<keyword evidence="3 5" id="KW-0863">Zinc-finger</keyword>
<dbReference type="InterPro" id="IPR000571">
    <property type="entry name" value="Znf_CCCH"/>
</dbReference>
<dbReference type="GeneID" id="5026191"/>
<evidence type="ECO:0000259" key="6">
    <source>
        <dbReference type="PROSITE" id="PS50103"/>
    </source>
</evidence>
<dbReference type="GO" id="GO:0008270">
    <property type="term" value="F:zinc ion binding"/>
    <property type="evidence" value="ECO:0007669"/>
    <property type="project" value="UniProtKB-KW"/>
</dbReference>
<keyword evidence="4 5" id="KW-0862">Zinc</keyword>
<dbReference type="InterPro" id="IPR045877">
    <property type="entry name" value="ZFP36-like"/>
</dbReference>
<dbReference type="STRING" id="5888.A0CQE2"/>
<dbReference type="FunFam" id="4.10.1000.10:FF:000003">
    <property type="entry name" value="Zinc finger CCCH domain-containing protein"/>
    <property type="match status" value="1"/>
</dbReference>
<dbReference type="SMART" id="SM00356">
    <property type="entry name" value="ZnF_C3H1"/>
    <property type="match status" value="2"/>
</dbReference>
<dbReference type="Gene3D" id="4.10.1000.10">
    <property type="entry name" value="Zinc finger, CCCH-type"/>
    <property type="match status" value="2"/>
</dbReference>
<dbReference type="PANTHER" id="PTHR12547:SF18">
    <property type="entry name" value="PROTEIN TIS11"/>
    <property type="match status" value="1"/>
</dbReference>
<proteinExistence type="predicted"/>
<dbReference type="InterPro" id="IPR041367">
    <property type="entry name" value="Znf-CCCH_4"/>
</dbReference>
<protein>
    <recommendedName>
        <fullName evidence="6">C3H1-type domain-containing protein</fullName>
    </recommendedName>
</protein>
<keyword evidence="8" id="KW-1185">Reference proteome</keyword>
<evidence type="ECO:0000256" key="1">
    <source>
        <dbReference type="ARBA" id="ARBA00022723"/>
    </source>
</evidence>